<name>A0A0F7KBX6_9PROT</name>
<accession>A0A0F7KBX6</accession>
<evidence type="ECO:0000313" key="5">
    <source>
        <dbReference type="Proteomes" id="UP000324176"/>
    </source>
</evidence>
<keyword evidence="4" id="KW-1185">Reference proteome</keyword>
<proteinExistence type="predicted"/>
<dbReference type="RefSeq" id="WP_046849195.1">
    <property type="nucleotide sequence ID" value="NZ_CP011451.1"/>
</dbReference>
<reference evidence="2 4" key="2">
    <citation type="journal article" date="2016" name="Genome Announc.">
        <title>Genome Sequence of Nitrosomonas communis Strain Nm2, a Mesophilic Ammonia-Oxidizing Bacterium Isolated from Mediterranean Soil.</title>
        <authorList>
            <person name="Kozlowski J.A."/>
            <person name="Kits K.D."/>
            <person name="Stein L.Y."/>
        </authorList>
    </citation>
    <scope>NUCLEOTIDE SEQUENCE [LARGE SCALE GENOMIC DNA]</scope>
    <source>
        <strain evidence="2 4">Nm2</strain>
    </source>
</reference>
<dbReference type="Proteomes" id="UP000324176">
    <property type="component" value="Unassembled WGS sequence"/>
</dbReference>
<evidence type="ECO:0000259" key="1">
    <source>
        <dbReference type="Pfam" id="PF14086"/>
    </source>
</evidence>
<dbReference type="Pfam" id="PF14086">
    <property type="entry name" value="DUF4266"/>
    <property type="match status" value="1"/>
</dbReference>
<sequence length="75" mass="7663">MKVTHFIVLFAILLSVSGLSGCVQVAAWERGNLAKPQMALEPTPLQSAIQAHVYGSREAAASINSSGGGGGCGCF</sequence>
<dbReference type="PROSITE" id="PS51257">
    <property type="entry name" value="PROKAR_LIPOPROTEIN"/>
    <property type="match status" value="1"/>
</dbReference>
<dbReference type="AlphaFoldDB" id="A0A0F7KBX6"/>
<evidence type="ECO:0000313" key="3">
    <source>
        <dbReference type="EMBL" id="TYP94582.1"/>
    </source>
</evidence>
<feature type="domain" description="DUF4266" evidence="1">
    <location>
        <begin position="25"/>
        <end position="74"/>
    </location>
</feature>
<reference evidence="4" key="1">
    <citation type="submission" date="2015-05" db="EMBL/GenBank/DDBJ databases">
        <title>Draft genome of Nitrosomonas communis strain Nm2.</title>
        <authorList>
            <person name="Kozlowski J.A."/>
            <person name="Kits K.D."/>
            <person name="Stein L.Y."/>
        </authorList>
    </citation>
    <scope>NUCLEOTIDE SEQUENCE [LARGE SCALE GENOMIC DNA]</scope>
    <source>
        <strain evidence="4">Nm2</strain>
    </source>
</reference>
<gene>
    <name evidence="2" type="ORF">AAW31_03605</name>
    <name evidence="3" type="ORF">BCL69_1001114</name>
</gene>
<evidence type="ECO:0000313" key="4">
    <source>
        <dbReference type="Proteomes" id="UP000034156"/>
    </source>
</evidence>
<protein>
    <submittedName>
        <fullName evidence="3">Uncharacterized protein DUF4266</fullName>
    </submittedName>
</protein>
<organism evidence="2 4">
    <name type="scientific">Nitrosomonas communis</name>
    <dbReference type="NCBI Taxonomy" id="44574"/>
    <lineage>
        <taxon>Bacteria</taxon>
        <taxon>Pseudomonadati</taxon>
        <taxon>Pseudomonadota</taxon>
        <taxon>Betaproteobacteria</taxon>
        <taxon>Nitrosomonadales</taxon>
        <taxon>Nitrosomonadaceae</taxon>
        <taxon>Nitrosomonas</taxon>
    </lineage>
</organism>
<reference evidence="3 5" key="3">
    <citation type="submission" date="2019-07" db="EMBL/GenBank/DDBJ databases">
        <title>Active sludge and wastewater microbial communities from Klosterneuburg, Austria.</title>
        <authorList>
            <person name="Wagner M."/>
        </authorList>
    </citation>
    <scope>NUCLEOTIDE SEQUENCE [LARGE SCALE GENOMIC DNA]</scope>
    <source>
        <strain evidence="3 5">Nm2</strain>
    </source>
</reference>
<evidence type="ECO:0000313" key="2">
    <source>
        <dbReference type="EMBL" id="AKH37101.1"/>
    </source>
</evidence>
<dbReference type="OrthoDB" id="5574393at2"/>
<dbReference type="EMBL" id="CP011451">
    <property type="protein sequence ID" value="AKH37101.1"/>
    <property type="molecule type" value="Genomic_DNA"/>
</dbReference>
<dbReference type="EMBL" id="VNHT01000001">
    <property type="protein sequence ID" value="TYP94582.1"/>
    <property type="molecule type" value="Genomic_DNA"/>
</dbReference>
<dbReference type="KEGG" id="nco:AAW31_03605"/>
<dbReference type="Proteomes" id="UP000034156">
    <property type="component" value="Chromosome"/>
</dbReference>
<dbReference type="InterPro" id="IPR025362">
    <property type="entry name" value="DUF4266"/>
</dbReference>
<dbReference type="PATRIC" id="fig|44574.3.peg.867"/>